<evidence type="ECO:0000256" key="2">
    <source>
        <dbReference type="ARBA" id="ARBA00023054"/>
    </source>
</evidence>
<dbReference type="InterPro" id="IPR009829">
    <property type="entry name" value="SKA1"/>
</dbReference>
<evidence type="ECO:0000256" key="3">
    <source>
        <dbReference type="ARBA" id="ARBA00047182"/>
    </source>
</evidence>
<evidence type="ECO:0000313" key="6">
    <source>
        <dbReference type="Ensembl" id="ENSGWIP00000000280.1"/>
    </source>
</evidence>
<dbReference type="Ensembl" id="ENSGWIT00000000311.1">
    <property type="protein sequence ID" value="ENSGWIP00000000280.1"/>
    <property type="gene ID" value="ENSGWIG00000000187.1"/>
</dbReference>
<dbReference type="GO" id="GO:0072686">
    <property type="term" value="C:mitotic spindle"/>
    <property type="evidence" value="ECO:0007669"/>
    <property type="project" value="TreeGrafter"/>
</dbReference>
<dbReference type="PANTHER" id="PTHR28573">
    <property type="entry name" value="SPINDLE AND KINETOCHORE-ASSOCIATED PROTEIN 1"/>
    <property type="match status" value="1"/>
</dbReference>
<dbReference type="GO" id="GO:0008017">
    <property type="term" value="F:microtubule binding"/>
    <property type="evidence" value="ECO:0007669"/>
    <property type="project" value="InterPro"/>
</dbReference>
<evidence type="ECO:0000313" key="7">
    <source>
        <dbReference type="Proteomes" id="UP000694680"/>
    </source>
</evidence>
<sequence length="247" mass="29116">MSDLEELWHRMDEKILYVQHLVDFAVVDLPNEKVTKLSRELLALEELMEKLNSCVLQHKEYTKQLKEIDSCYKKYVESLQEMKDNFPPHMPRTDVSVSESDSRIIKDKVPEVFSFQKENIKKPVKSLVKAMEVLTLPEFESIPQYMKGRTLYDQVNATVHVVNAAVTAKYKILHQSVKNLNNHTRKLHQRFKDEETKDIKGQCFFVEDDIREFTQTKVDKRFQGILNMLRHCQRLREVRGGGVTRYV</sequence>
<keyword evidence="2 5" id="KW-0175">Coiled coil</keyword>
<comment type="similarity">
    <text evidence="1">Belongs to the SKA1 family.</text>
</comment>
<reference evidence="6" key="3">
    <citation type="submission" date="2025-09" db="UniProtKB">
        <authorList>
            <consortium name="Ensembl"/>
        </authorList>
    </citation>
    <scope>IDENTIFICATION</scope>
</reference>
<evidence type="ECO:0000256" key="5">
    <source>
        <dbReference type="SAM" id="Coils"/>
    </source>
</evidence>
<accession>A0A8C5D3R2</accession>
<dbReference type="GO" id="GO:0007059">
    <property type="term" value="P:chromosome segregation"/>
    <property type="evidence" value="ECO:0007669"/>
    <property type="project" value="InterPro"/>
</dbReference>
<organism evidence="6 7">
    <name type="scientific">Gouania willdenowi</name>
    <name type="common">Blunt-snouted clingfish</name>
    <name type="synonym">Lepadogaster willdenowi</name>
    <dbReference type="NCBI Taxonomy" id="441366"/>
    <lineage>
        <taxon>Eukaryota</taxon>
        <taxon>Metazoa</taxon>
        <taxon>Chordata</taxon>
        <taxon>Craniata</taxon>
        <taxon>Vertebrata</taxon>
        <taxon>Euteleostomi</taxon>
        <taxon>Actinopterygii</taxon>
        <taxon>Neopterygii</taxon>
        <taxon>Teleostei</taxon>
        <taxon>Neoteleostei</taxon>
        <taxon>Acanthomorphata</taxon>
        <taxon>Ovalentaria</taxon>
        <taxon>Blenniimorphae</taxon>
        <taxon>Blenniiformes</taxon>
        <taxon>Gobiesocoidei</taxon>
        <taxon>Gobiesocidae</taxon>
        <taxon>Gobiesocinae</taxon>
        <taxon>Gouania</taxon>
    </lineage>
</organism>
<reference evidence="6" key="2">
    <citation type="submission" date="2025-08" db="UniProtKB">
        <authorList>
            <consortium name="Ensembl"/>
        </authorList>
    </citation>
    <scope>IDENTIFICATION</scope>
</reference>
<evidence type="ECO:0000256" key="4">
    <source>
        <dbReference type="ARBA" id="ARBA00047202"/>
    </source>
</evidence>
<dbReference type="Gene3D" id="6.10.250.1370">
    <property type="match status" value="1"/>
</dbReference>
<dbReference type="Proteomes" id="UP000694680">
    <property type="component" value="Chromosome 4"/>
</dbReference>
<dbReference type="Pfam" id="PF07160">
    <property type="entry name" value="SKA1"/>
    <property type="match status" value="1"/>
</dbReference>
<dbReference type="InterPro" id="IPR042031">
    <property type="entry name" value="SKA1_MBD_sf"/>
</dbReference>
<dbReference type="Gene3D" id="1.10.10.1890">
    <property type="entry name" value="Ska1 microtubule binding domain-like"/>
    <property type="match status" value="1"/>
</dbReference>
<dbReference type="AlphaFoldDB" id="A0A8C5D3R2"/>
<keyword evidence="7" id="KW-1185">Reference proteome</keyword>
<reference evidence="6" key="1">
    <citation type="submission" date="2020-06" db="EMBL/GenBank/DDBJ databases">
        <authorList>
            <consortium name="Wellcome Sanger Institute Data Sharing"/>
        </authorList>
    </citation>
    <scope>NUCLEOTIDE SEQUENCE [LARGE SCALE GENOMIC DNA]</scope>
</reference>
<dbReference type="GO" id="GO:0000278">
    <property type="term" value="P:mitotic cell cycle"/>
    <property type="evidence" value="ECO:0007669"/>
    <property type="project" value="TreeGrafter"/>
</dbReference>
<dbReference type="FunFam" id="1.10.10.1890:FF:000002">
    <property type="entry name" value="Spindle and kinetochore-associated protein 1"/>
    <property type="match status" value="1"/>
</dbReference>
<dbReference type="GO" id="GO:0000940">
    <property type="term" value="C:outer kinetochore"/>
    <property type="evidence" value="ECO:0007669"/>
    <property type="project" value="TreeGrafter"/>
</dbReference>
<feature type="coiled-coil region" evidence="5">
    <location>
        <begin position="34"/>
        <end position="64"/>
    </location>
</feature>
<name>A0A8C5D3R2_GOUWI</name>
<protein>
    <recommendedName>
        <fullName evidence="3">SKA complex subunit 1</fullName>
    </recommendedName>
    <alternativeName>
        <fullName evidence="4">Spindle and kinetochore-associated protein 1</fullName>
    </alternativeName>
</protein>
<dbReference type="GO" id="GO:0031110">
    <property type="term" value="P:regulation of microtubule polymerization or depolymerization"/>
    <property type="evidence" value="ECO:0007669"/>
    <property type="project" value="TreeGrafter"/>
</dbReference>
<dbReference type="PANTHER" id="PTHR28573:SF1">
    <property type="entry name" value="SPINDLE AND KINETOCHORE-ASSOCIATED PROTEIN 1"/>
    <property type="match status" value="1"/>
</dbReference>
<evidence type="ECO:0000256" key="1">
    <source>
        <dbReference type="ARBA" id="ARBA00006836"/>
    </source>
</evidence>
<proteinExistence type="inferred from homology"/>
<dbReference type="GO" id="GO:0051301">
    <property type="term" value="P:cell division"/>
    <property type="evidence" value="ECO:0007669"/>
    <property type="project" value="InterPro"/>
</dbReference>
<dbReference type="GO" id="GO:0005876">
    <property type="term" value="C:spindle microtubule"/>
    <property type="evidence" value="ECO:0007669"/>
    <property type="project" value="TreeGrafter"/>
</dbReference>
<gene>
    <name evidence="6" type="primary">ska1</name>
</gene>